<evidence type="ECO:0000259" key="1">
    <source>
        <dbReference type="Pfam" id="PF01833"/>
    </source>
</evidence>
<dbReference type="InterPro" id="IPR002909">
    <property type="entry name" value="IPT_dom"/>
</dbReference>
<dbReference type="CDD" id="cd00102">
    <property type="entry name" value="IPT"/>
    <property type="match status" value="1"/>
</dbReference>
<evidence type="ECO:0000313" key="2">
    <source>
        <dbReference type="EMBL" id="OHA50505.1"/>
    </source>
</evidence>
<name>A0A1G2PQ88_9BACT</name>
<organism evidence="2 3">
    <name type="scientific">Candidatus Terrybacteria bacterium RIFCSPLOWO2_01_FULL_40_23</name>
    <dbReference type="NCBI Taxonomy" id="1802366"/>
    <lineage>
        <taxon>Bacteria</taxon>
        <taxon>Candidatus Terryibacteriota</taxon>
    </lineage>
</organism>
<comment type="caution">
    <text evidence="2">The sequence shown here is derived from an EMBL/GenBank/DDBJ whole genome shotgun (WGS) entry which is preliminary data.</text>
</comment>
<accession>A0A1G2PQ88</accession>
<gene>
    <name evidence="2" type="ORF">A3A97_01305</name>
</gene>
<dbReference type="Proteomes" id="UP000176951">
    <property type="component" value="Unassembled WGS sequence"/>
</dbReference>
<dbReference type="EMBL" id="MHSW01000035">
    <property type="protein sequence ID" value="OHA50505.1"/>
    <property type="molecule type" value="Genomic_DNA"/>
</dbReference>
<dbReference type="InterPro" id="IPR014756">
    <property type="entry name" value="Ig_E-set"/>
</dbReference>
<proteinExistence type="predicted"/>
<dbReference type="Gene3D" id="2.60.40.10">
    <property type="entry name" value="Immunoglobulins"/>
    <property type="match status" value="1"/>
</dbReference>
<reference evidence="2 3" key="1">
    <citation type="journal article" date="2016" name="Nat. Commun.">
        <title>Thousands of microbial genomes shed light on interconnected biogeochemical processes in an aquifer system.</title>
        <authorList>
            <person name="Anantharaman K."/>
            <person name="Brown C.T."/>
            <person name="Hug L.A."/>
            <person name="Sharon I."/>
            <person name="Castelle C.J."/>
            <person name="Probst A.J."/>
            <person name="Thomas B.C."/>
            <person name="Singh A."/>
            <person name="Wilkins M.J."/>
            <person name="Karaoz U."/>
            <person name="Brodie E.L."/>
            <person name="Williams K.H."/>
            <person name="Hubbard S.S."/>
            <person name="Banfield J.F."/>
        </authorList>
    </citation>
    <scope>NUCLEOTIDE SEQUENCE [LARGE SCALE GENOMIC DNA]</scope>
</reference>
<feature type="domain" description="IPT/TIG" evidence="1">
    <location>
        <begin position="486"/>
        <end position="564"/>
    </location>
</feature>
<dbReference type="InterPro" id="IPR013783">
    <property type="entry name" value="Ig-like_fold"/>
</dbReference>
<dbReference type="AlphaFoldDB" id="A0A1G2PQ88"/>
<evidence type="ECO:0000313" key="3">
    <source>
        <dbReference type="Proteomes" id="UP000176951"/>
    </source>
</evidence>
<dbReference type="Pfam" id="PF01833">
    <property type="entry name" value="TIG"/>
    <property type="match status" value="1"/>
</dbReference>
<dbReference type="SUPFAM" id="SSF81296">
    <property type="entry name" value="E set domains"/>
    <property type="match status" value="1"/>
</dbReference>
<sequence>MLNILKRRKILSLLFPLIVCGFFVIYPPSANATVLGDFYGTPPDFAPKYSFNNVLPVTWGATVGDAVNFNVDRTYDAAGRTQLTATLKIVGAHSYFYVEDAYFSSLSAADQSSFLASLQTLANEFDNVIYPKEIEFFGTMWEPGIDNDSHITILVSKLIDTAGGYFRTDDEYPRTQVPSSNEREMIFINATQIFNFTKVRNFVAHEFQHLITFYQKDKLRNADDEVWLNEARSEYAPTVLGYNNTWSGSYLQSRALSFLAKPTDSLTEWTNQTADYAAVILFAHYLADQYSPSILSRSLQRVEGGIASINAALVELNQTDTFSDIVLNWQIANYINSTQAGERYGYKNTNLNATNFKVTTPTNSYSLTGSASVNVGLGTKDWAGSWINISGGGSKTLKLGFTPANSSDTYKNAVLLNKNNIYEVRKLNTAQEQKEVLVDGLGGAVANVIFVPISQVKTTNFTDNEPSRTYNLSMSLIDPATAAFSVSSVSPKVIYIDGGQTITVNGSGFKSGLTLKVNGTLVSAVFVNSSTFTFVAPKSIIGNACLDITNSDGAIIQNCTLLKYISYLDGTLIRAVGDTKVWIIKGSWRRHIVNPTVLTFYPHLGFSSVRDVEQAEVDAFKLSAWTRVPLTQDPVTWRVYEINGDATRHWITCADPDNCASTWLARGGNPDGIYTINEQEMNYYTEGARVFLQ</sequence>
<protein>
    <recommendedName>
        <fullName evidence="1">IPT/TIG domain-containing protein</fullName>
    </recommendedName>
</protein>